<reference evidence="4" key="1">
    <citation type="submission" date="2016-06" db="UniProtKB">
        <authorList>
            <consortium name="WormBaseParasite"/>
        </authorList>
    </citation>
    <scope>IDENTIFICATION</scope>
</reference>
<dbReference type="WBParaSite" id="SSLN_0000751401-mRNA-1">
    <property type="protein sequence ID" value="SSLN_0000751401-mRNA-1"/>
    <property type="gene ID" value="SSLN_0000751401"/>
</dbReference>
<evidence type="ECO:0000313" key="2">
    <source>
        <dbReference type="EMBL" id="VDL93646.1"/>
    </source>
</evidence>
<dbReference type="InterPro" id="IPR036691">
    <property type="entry name" value="Endo/exonu/phosph_ase_sf"/>
</dbReference>
<feature type="region of interest" description="Disordered" evidence="1">
    <location>
        <begin position="39"/>
        <end position="75"/>
    </location>
</feature>
<evidence type="ECO:0000256" key="1">
    <source>
        <dbReference type="SAM" id="MobiDB-lite"/>
    </source>
</evidence>
<dbReference type="OrthoDB" id="10030815at2759"/>
<proteinExistence type="predicted"/>
<dbReference type="EMBL" id="UYSU01034062">
    <property type="protein sequence ID" value="VDL93646.1"/>
    <property type="molecule type" value="Genomic_DNA"/>
</dbReference>
<protein>
    <submittedName>
        <fullName evidence="4">Endo/exonuclease/phosphatase domain-containing protein</fullName>
    </submittedName>
</protein>
<organism evidence="4">
    <name type="scientific">Schistocephalus solidus</name>
    <name type="common">Tapeworm</name>
    <dbReference type="NCBI Taxonomy" id="70667"/>
    <lineage>
        <taxon>Eukaryota</taxon>
        <taxon>Metazoa</taxon>
        <taxon>Spiralia</taxon>
        <taxon>Lophotrochozoa</taxon>
        <taxon>Platyhelminthes</taxon>
        <taxon>Cestoda</taxon>
        <taxon>Eucestoda</taxon>
        <taxon>Diphyllobothriidea</taxon>
        <taxon>Diphyllobothriidae</taxon>
        <taxon>Schistocephalus</taxon>
    </lineage>
</organism>
<accession>A0A183SSR3</accession>
<dbReference type="Gene3D" id="3.60.10.10">
    <property type="entry name" value="Endonuclease/exonuclease/phosphatase"/>
    <property type="match status" value="1"/>
</dbReference>
<sequence>MISELMPRSVILQSQRCRQQSDLTVTPLNQVRVSGAVCTSTPATPDSRNSHLPPLERSNAVGSIHPQGQLEEGPKAERCDDGVIFAIKNEVMGSPPCLPQGINDRLMSLRLPLRGVKFATIIGAYAPPMASFDAAKDKFYEDLHALLATDRTGQADKLIVLGDFNARVGTDHAARQGVLGPDGLGGSNDNVLVLLRTCAVHLLLQTWMPLGRGTGSRWTMFSSGGEIEKTCRGPRRYAMPMV</sequence>
<gene>
    <name evidence="2" type="ORF">SSLN_LOCUS7261</name>
</gene>
<evidence type="ECO:0000313" key="3">
    <source>
        <dbReference type="Proteomes" id="UP000275846"/>
    </source>
</evidence>
<reference evidence="2 3" key="2">
    <citation type="submission" date="2018-11" db="EMBL/GenBank/DDBJ databases">
        <authorList>
            <consortium name="Pathogen Informatics"/>
        </authorList>
    </citation>
    <scope>NUCLEOTIDE SEQUENCE [LARGE SCALE GENOMIC DNA]</scope>
    <source>
        <strain evidence="2 3">NST_G2</strain>
    </source>
</reference>
<dbReference type="SUPFAM" id="SSF56219">
    <property type="entry name" value="DNase I-like"/>
    <property type="match status" value="1"/>
</dbReference>
<name>A0A183SSR3_SCHSO</name>
<evidence type="ECO:0000313" key="4">
    <source>
        <dbReference type="WBParaSite" id="SSLN_0000751401-mRNA-1"/>
    </source>
</evidence>
<keyword evidence="3" id="KW-1185">Reference proteome</keyword>
<dbReference type="Proteomes" id="UP000275846">
    <property type="component" value="Unassembled WGS sequence"/>
</dbReference>
<dbReference type="AlphaFoldDB" id="A0A183SSR3"/>